<dbReference type="Proteomes" id="UP000829992">
    <property type="component" value="Chromosome"/>
</dbReference>
<gene>
    <name evidence="6" type="ORF">M4V62_42640</name>
</gene>
<dbReference type="Pfam" id="PF18603">
    <property type="entry name" value="LAL_C2"/>
    <property type="match status" value="1"/>
</dbReference>
<sequence>MFREVEAAVIAAGIQHGASHTEVIVSEDGQCTVIEIGARLAAGHIGVLIQHALGIDVWAALLDVALGRSAALAPTTRGYATVRFVTSSCDGRLMSAFGFPKTGPGVPFVRWRATIGGLVHGPGANRHRLGAFVVTGAEAEEAEERADTLLRRVRIHIDRTPENTSQVRPASTSAIAP</sequence>
<dbReference type="PROSITE" id="PS50975">
    <property type="entry name" value="ATP_GRASP"/>
    <property type="match status" value="1"/>
</dbReference>
<keyword evidence="1" id="KW-0436">Ligase</keyword>
<evidence type="ECO:0000256" key="2">
    <source>
        <dbReference type="ARBA" id="ARBA00022741"/>
    </source>
</evidence>
<proteinExistence type="predicted"/>
<dbReference type="RefSeq" id="WP_249592570.1">
    <property type="nucleotide sequence ID" value="NZ_BAAAQL010000038.1"/>
</dbReference>
<evidence type="ECO:0000256" key="1">
    <source>
        <dbReference type="ARBA" id="ARBA00022598"/>
    </source>
</evidence>
<name>A0ABY4Q4X1_9ACTN</name>
<feature type="domain" description="ATP-grasp" evidence="5">
    <location>
        <begin position="17"/>
        <end position="66"/>
    </location>
</feature>
<protein>
    <recommendedName>
        <fullName evidence="5">ATP-grasp domain-containing protein</fullName>
    </recommendedName>
</protein>
<dbReference type="EMBL" id="CP097289">
    <property type="protein sequence ID" value="UQT61238.1"/>
    <property type="molecule type" value="Genomic_DNA"/>
</dbReference>
<evidence type="ECO:0000313" key="7">
    <source>
        <dbReference type="Proteomes" id="UP000829992"/>
    </source>
</evidence>
<dbReference type="InterPro" id="IPR040570">
    <property type="entry name" value="LAL_C2"/>
</dbReference>
<organism evidence="6 7">
    <name type="scientific">Streptomyces durmitorensis</name>
    <dbReference type="NCBI Taxonomy" id="319947"/>
    <lineage>
        <taxon>Bacteria</taxon>
        <taxon>Bacillati</taxon>
        <taxon>Actinomycetota</taxon>
        <taxon>Actinomycetes</taxon>
        <taxon>Kitasatosporales</taxon>
        <taxon>Streptomycetaceae</taxon>
        <taxon>Streptomyces</taxon>
    </lineage>
</organism>
<dbReference type="InterPro" id="IPR011761">
    <property type="entry name" value="ATP-grasp"/>
</dbReference>
<dbReference type="Gene3D" id="3.30.470.20">
    <property type="entry name" value="ATP-grasp fold, B domain"/>
    <property type="match status" value="1"/>
</dbReference>
<dbReference type="SUPFAM" id="SSF56059">
    <property type="entry name" value="Glutathione synthetase ATP-binding domain-like"/>
    <property type="match status" value="1"/>
</dbReference>
<dbReference type="PANTHER" id="PTHR43585">
    <property type="entry name" value="FUMIPYRROLE BIOSYNTHESIS PROTEIN C"/>
    <property type="match status" value="1"/>
</dbReference>
<keyword evidence="7" id="KW-1185">Reference proteome</keyword>
<evidence type="ECO:0000256" key="4">
    <source>
        <dbReference type="PROSITE-ProRule" id="PRU00409"/>
    </source>
</evidence>
<keyword evidence="2 4" id="KW-0547">Nucleotide-binding</keyword>
<reference evidence="6 7" key="1">
    <citation type="submission" date="2022-05" db="EMBL/GenBank/DDBJ databases">
        <authorList>
            <person name="Zhou X."/>
            <person name="Li K."/>
            <person name="Man Y."/>
        </authorList>
    </citation>
    <scope>NUCLEOTIDE SEQUENCE [LARGE SCALE GENOMIC DNA]</scope>
    <source>
        <strain evidence="6 7">MS405</strain>
    </source>
</reference>
<evidence type="ECO:0000259" key="5">
    <source>
        <dbReference type="PROSITE" id="PS50975"/>
    </source>
</evidence>
<dbReference type="PANTHER" id="PTHR43585:SF2">
    <property type="entry name" value="ATP-GRASP ENZYME FSQD"/>
    <property type="match status" value="1"/>
</dbReference>
<keyword evidence="3 4" id="KW-0067">ATP-binding</keyword>
<evidence type="ECO:0000313" key="6">
    <source>
        <dbReference type="EMBL" id="UQT61238.1"/>
    </source>
</evidence>
<evidence type="ECO:0000256" key="3">
    <source>
        <dbReference type="ARBA" id="ARBA00022840"/>
    </source>
</evidence>
<dbReference type="InterPro" id="IPR052032">
    <property type="entry name" value="ATP-dep_AA_Ligase"/>
</dbReference>
<accession>A0ABY4Q4X1</accession>